<feature type="transmembrane region" description="Helical" evidence="4">
    <location>
        <begin position="251"/>
        <end position="273"/>
    </location>
</feature>
<keyword evidence="7" id="KW-1185">Reference proteome</keyword>
<feature type="transmembrane region" description="Helical" evidence="4">
    <location>
        <begin position="152"/>
        <end position="172"/>
    </location>
</feature>
<evidence type="ECO:0000256" key="1">
    <source>
        <dbReference type="ARBA" id="ARBA00001946"/>
    </source>
</evidence>
<protein>
    <recommendedName>
        <fullName evidence="2">diguanylate cyclase</fullName>
        <ecNumber evidence="2">2.7.7.65</ecNumber>
    </recommendedName>
</protein>
<dbReference type="PANTHER" id="PTHR45138">
    <property type="entry name" value="REGULATORY COMPONENTS OF SENSORY TRANSDUCTION SYSTEM"/>
    <property type="match status" value="1"/>
</dbReference>
<feature type="domain" description="GGDEF" evidence="5">
    <location>
        <begin position="402"/>
        <end position="535"/>
    </location>
</feature>
<dbReference type="NCBIfam" id="TIGR00254">
    <property type="entry name" value="GGDEF"/>
    <property type="match status" value="1"/>
</dbReference>
<name>E6WUP6_PSEUU</name>
<dbReference type="EMBL" id="CP002446">
    <property type="protein sequence ID" value="ADV27748.1"/>
    <property type="molecule type" value="Genomic_DNA"/>
</dbReference>
<accession>E6WUP6</accession>
<feature type="transmembrane region" description="Helical" evidence="4">
    <location>
        <begin position="279"/>
        <end position="298"/>
    </location>
</feature>
<comment type="cofactor">
    <cofactor evidence="1">
        <name>Mg(2+)</name>
        <dbReference type="ChEBI" id="CHEBI:18420"/>
    </cofactor>
</comment>
<dbReference type="OrthoDB" id="9803824at2"/>
<dbReference type="InterPro" id="IPR029787">
    <property type="entry name" value="Nucleotide_cyclase"/>
</dbReference>
<evidence type="ECO:0000256" key="3">
    <source>
        <dbReference type="ARBA" id="ARBA00034247"/>
    </source>
</evidence>
<dbReference type="EC" id="2.7.7.65" evidence="2"/>
<dbReference type="CDD" id="cd01949">
    <property type="entry name" value="GGDEF"/>
    <property type="match status" value="1"/>
</dbReference>
<keyword evidence="4" id="KW-0472">Membrane</keyword>
<evidence type="ECO:0000256" key="4">
    <source>
        <dbReference type="SAM" id="Phobius"/>
    </source>
</evidence>
<dbReference type="InterPro" id="IPR043128">
    <property type="entry name" value="Rev_trsase/Diguanyl_cyclase"/>
</dbReference>
<evidence type="ECO:0000259" key="5">
    <source>
        <dbReference type="PROSITE" id="PS50887"/>
    </source>
</evidence>
<reference evidence="6 7" key="1">
    <citation type="submission" date="2011-01" db="EMBL/GenBank/DDBJ databases">
        <title>Complete sequence of Pseudoxanthomonas suwonensis 11-1.</title>
        <authorList>
            <consortium name="US DOE Joint Genome Institute"/>
            <person name="Lucas S."/>
            <person name="Copeland A."/>
            <person name="Lapidus A."/>
            <person name="Cheng J.-F."/>
            <person name="Goodwin L."/>
            <person name="Pitluck S."/>
            <person name="Teshima H."/>
            <person name="Detter J.C."/>
            <person name="Han C."/>
            <person name="Tapia R."/>
            <person name="Land M."/>
            <person name="Hauser L."/>
            <person name="Kyrpides N."/>
            <person name="Ivanova N."/>
            <person name="Ovchinnikova G."/>
            <person name="Siebers A.K."/>
            <person name="Allgaier M."/>
            <person name="Thelen M.P."/>
            <person name="Hugenholtz P."/>
            <person name="Gladden J."/>
            <person name="Woyke T."/>
        </authorList>
    </citation>
    <scope>NUCLEOTIDE SEQUENCE [LARGE SCALE GENOMIC DNA]</scope>
    <source>
        <strain evidence="7">11-1</strain>
    </source>
</reference>
<dbReference type="Pfam" id="PF00990">
    <property type="entry name" value="GGDEF"/>
    <property type="match status" value="1"/>
</dbReference>
<dbReference type="PANTHER" id="PTHR45138:SF9">
    <property type="entry name" value="DIGUANYLATE CYCLASE DGCM-RELATED"/>
    <property type="match status" value="1"/>
</dbReference>
<dbReference type="SUPFAM" id="SSF55073">
    <property type="entry name" value="Nucleotide cyclase"/>
    <property type="match status" value="1"/>
</dbReference>
<dbReference type="Gene3D" id="3.30.70.270">
    <property type="match status" value="1"/>
</dbReference>
<sequence>MLGLLAVLVVLVNAFGRAGRWSVDGYLVTGAPTREAPRDWRCAPDSPPPALRAVVPPPPGGWPGVPQAVSVFNAFAGEVRLEYRDRAVCGRMHDARTRDSRFRAGVGMVIVPQAGNEDPVVVYWNPPPKPGWIPTIRVGAPSEVQHVDTLRLVVRTACLAVALVLAATALMAYPASRDWTFLGYALLCALSVLWQATLSGLSGYPEPWLPVAGHEQRWFVGLSSMGLGAVLCGMWLLVAGPGLASGVRRRMVLFTSGTWVAASIVAMSAPAAWMGPMAVGVELAFRMVFLLILGWALARLWKRLPGVIPALAAMVPFAVLALLELAGSRLLVEYRTEAIQLAITWFLAVSAYALNLRLGRLRRQRDEAQLLAETDPLTGLPNRRAGLRRLQEMFAAARREGTGLSVAFVDIDHFKSINDHHGHDAGDQVLVAAAQALRGAVRGASEAARMGGEEFLVLLPGVSAASAVQRMESLRSRLAARAGTLGFDGLVLTASIGVTSLRRDDTDAAALLRRADAAMYAAKRGGRDRVELAAD</sequence>
<evidence type="ECO:0000313" key="6">
    <source>
        <dbReference type="EMBL" id="ADV27748.1"/>
    </source>
</evidence>
<evidence type="ECO:0000313" key="7">
    <source>
        <dbReference type="Proteomes" id="UP000008632"/>
    </source>
</evidence>
<keyword evidence="4" id="KW-0812">Transmembrane</keyword>
<feature type="transmembrane region" description="Helical" evidence="4">
    <location>
        <begin position="218"/>
        <end position="239"/>
    </location>
</feature>
<dbReference type="PROSITE" id="PS50887">
    <property type="entry name" value="GGDEF"/>
    <property type="match status" value="1"/>
</dbReference>
<feature type="transmembrane region" description="Helical" evidence="4">
    <location>
        <begin position="338"/>
        <end position="356"/>
    </location>
</feature>
<dbReference type="Proteomes" id="UP000008632">
    <property type="component" value="Chromosome"/>
</dbReference>
<dbReference type="eggNOG" id="COG3706">
    <property type="taxonomic scope" value="Bacteria"/>
</dbReference>
<dbReference type="SMART" id="SM00267">
    <property type="entry name" value="GGDEF"/>
    <property type="match status" value="1"/>
</dbReference>
<keyword evidence="4" id="KW-1133">Transmembrane helix</keyword>
<evidence type="ECO:0000256" key="2">
    <source>
        <dbReference type="ARBA" id="ARBA00012528"/>
    </source>
</evidence>
<dbReference type="STRING" id="743721.Psesu_1907"/>
<gene>
    <name evidence="6" type="ordered locus">Psesu_1907</name>
</gene>
<dbReference type="GO" id="GO:0052621">
    <property type="term" value="F:diguanylate cyclase activity"/>
    <property type="evidence" value="ECO:0007669"/>
    <property type="project" value="UniProtKB-EC"/>
</dbReference>
<dbReference type="AlphaFoldDB" id="E6WUP6"/>
<organism evidence="6 7">
    <name type="scientific">Pseudoxanthomonas suwonensis (strain 11-1)</name>
    <dbReference type="NCBI Taxonomy" id="743721"/>
    <lineage>
        <taxon>Bacteria</taxon>
        <taxon>Pseudomonadati</taxon>
        <taxon>Pseudomonadota</taxon>
        <taxon>Gammaproteobacteria</taxon>
        <taxon>Lysobacterales</taxon>
        <taxon>Lysobacteraceae</taxon>
        <taxon>Pseudoxanthomonas</taxon>
    </lineage>
</organism>
<dbReference type="InterPro" id="IPR000160">
    <property type="entry name" value="GGDEF_dom"/>
</dbReference>
<comment type="catalytic activity">
    <reaction evidence="3">
        <text>2 GTP = 3',3'-c-di-GMP + 2 diphosphate</text>
        <dbReference type="Rhea" id="RHEA:24898"/>
        <dbReference type="ChEBI" id="CHEBI:33019"/>
        <dbReference type="ChEBI" id="CHEBI:37565"/>
        <dbReference type="ChEBI" id="CHEBI:58805"/>
        <dbReference type="EC" id="2.7.7.65"/>
    </reaction>
</comment>
<dbReference type="InterPro" id="IPR050469">
    <property type="entry name" value="Diguanylate_Cyclase"/>
</dbReference>
<dbReference type="HOGENOM" id="CLU_499578_0_0_6"/>
<dbReference type="KEGG" id="psu:Psesu_1907"/>
<proteinExistence type="predicted"/>
<dbReference type="FunFam" id="3.30.70.270:FF:000001">
    <property type="entry name" value="Diguanylate cyclase domain protein"/>
    <property type="match status" value="1"/>
</dbReference>
<feature type="transmembrane region" description="Helical" evidence="4">
    <location>
        <begin position="179"/>
        <end position="198"/>
    </location>
</feature>
<feature type="transmembrane region" description="Helical" evidence="4">
    <location>
        <begin position="310"/>
        <end position="332"/>
    </location>
</feature>